<name>A0ABW2JNP2_9ACTN</name>
<protein>
    <submittedName>
        <fullName evidence="1">Uncharacterized protein</fullName>
    </submittedName>
</protein>
<keyword evidence="2" id="KW-1185">Reference proteome</keyword>
<proteinExistence type="predicted"/>
<accession>A0ABW2JNP2</accession>
<sequence length="448" mass="47339">MAGKASAGLWESAGLALVKAMYGGGSHLLLALGPSRSVWRAFLHDADVMRGLNRFMDAKTGALVRSDSLLGVAEEAAAELRTAVHAAGAAPKAVAGAMEAIETDLRAVKRAVGKESLPAPTRNRGWERIYAKGRANPELGKALNAFEEAVRSGTADDLVAARKRLLLHGGLNSDDRRRIAALANRLLRVSAKADTGALLNEVLQRIAKLPKKSALATESAAFMEACATTAGRWEQALTQIHRLATGASKAEWADLDHAVKGILGEVLAQATHGFLKMRQLALHEAEMLAVRMNVVSRLAGEKVGWAVKESHVLRAPGVKGSGSGLFVDHGIFVVSIGKGAGAEAALPMMLTQVKGGDRASAEAAVQMYTDLLRGEAGRINIDNVEHHLVFRSEALPGQLFVGTILPHSPPSGPIPAQVVVDFLPLSSAAMDELTALVMDVVWKALHPK</sequence>
<gene>
    <name evidence="1" type="ORF">ACFQVC_24000</name>
</gene>
<dbReference type="EMBL" id="JBHTCF010000010">
    <property type="protein sequence ID" value="MFC7307274.1"/>
    <property type="molecule type" value="Genomic_DNA"/>
</dbReference>
<evidence type="ECO:0000313" key="1">
    <source>
        <dbReference type="EMBL" id="MFC7307274.1"/>
    </source>
</evidence>
<evidence type="ECO:0000313" key="2">
    <source>
        <dbReference type="Proteomes" id="UP001596523"/>
    </source>
</evidence>
<reference evidence="2" key="1">
    <citation type="journal article" date="2019" name="Int. J. Syst. Evol. Microbiol.">
        <title>The Global Catalogue of Microorganisms (GCM) 10K type strain sequencing project: providing services to taxonomists for standard genome sequencing and annotation.</title>
        <authorList>
            <consortium name="The Broad Institute Genomics Platform"/>
            <consortium name="The Broad Institute Genome Sequencing Center for Infectious Disease"/>
            <person name="Wu L."/>
            <person name="Ma J."/>
        </authorList>
    </citation>
    <scope>NUCLEOTIDE SEQUENCE [LARGE SCALE GENOMIC DNA]</scope>
    <source>
        <strain evidence="2">SYNS20</strain>
    </source>
</reference>
<dbReference type="Proteomes" id="UP001596523">
    <property type="component" value="Unassembled WGS sequence"/>
</dbReference>
<dbReference type="RefSeq" id="WP_381833905.1">
    <property type="nucleotide sequence ID" value="NZ_JBHTCF010000010.1"/>
</dbReference>
<organism evidence="1 2">
    <name type="scientific">Streptomyces monticola</name>
    <dbReference type="NCBI Taxonomy" id="2666263"/>
    <lineage>
        <taxon>Bacteria</taxon>
        <taxon>Bacillati</taxon>
        <taxon>Actinomycetota</taxon>
        <taxon>Actinomycetes</taxon>
        <taxon>Kitasatosporales</taxon>
        <taxon>Streptomycetaceae</taxon>
        <taxon>Streptomyces</taxon>
    </lineage>
</organism>
<comment type="caution">
    <text evidence="1">The sequence shown here is derived from an EMBL/GenBank/DDBJ whole genome shotgun (WGS) entry which is preliminary data.</text>
</comment>